<dbReference type="Pfam" id="PF08962">
    <property type="entry name" value="Rv2632c-like"/>
    <property type="match status" value="1"/>
</dbReference>
<dbReference type="Gene3D" id="3.30.160.240">
    <property type="entry name" value="Rv1738"/>
    <property type="match status" value="1"/>
</dbReference>
<evidence type="ECO:0000313" key="1">
    <source>
        <dbReference type="EMBL" id="SPM31463.1"/>
    </source>
</evidence>
<dbReference type="SUPFAM" id="SSF143212">
    <property type="entry name" value="Rv2632c-like"/>
    <property type="match status" value="1"/>
</dbReference>
<protein>
    <submittedName>
        <fullName evidence="1">Uncharacterized protein</fullName>
    </submittedName>
</protein>
<dbReference type="STRING" id="1841859.GCA_900157385_04984"/>
<evidence type="ECO:0000313" key="2">
    <source>
        <dbReference type="Proteomes" id="UP000241595"/>
    </source>
</evidence>
<accession>A0A2U3NJ56</accession>
<name>A0A2U3NJ56_9MYCO</name>
<dbReference type="RefSeq" id="WP_077103081.1">
    <property type="nucleotide sequence ID" value="NZ_LT717701.1"/>
</dbReference>
<sequence length="87" mass="9386">MHHISVAAPPTHPMVTIAIDEHRGRTYAKAELRWGGAQLAGMGIAYRHPADAFTGDAGRKLATARALSDVADELRRFSRPRAGEPSP</sequence>
<dbReference type="Proteomes" id="UP000241595">
    <property type="component" value="Unassembled WGS sequence"/>
</dbReference>
<proteinExistence type="predicted"/>
<dbReference type="EMBL" id="FTRV01000016">
    <property type="protein sequence ID" value="SPM31463.1"/>
    <property type="molecule type" value="Genomic_DNA"/>
</dbReference>
<dbReference type="AlphaFoldDB" id="A0A2U3NJ56"/>
<keyword evidence="2" id="KW-1185">Reference proteome</keyword>
<dbReference type="InterPro" id="IPR015057">
    <property type="entry name" value="Rv2632c-like"/>
</dbReference>
<gene>
    <name evidence="1" type="ORF">MTAB308_4981</name>
</gene>
<dbReference type="InterPro" id="IPR038070">
    <property type="entry name" value="Rv2632c-like_sf"/>
</dbReference>
<dbReference type="OrthoDB" id="4735843at2"/>
<reference evidence="1 2" key="1">
    <citation type="submission" date="2017-01" db="EMBL/GenBank/DDBJ databases">
        <authorList>
            <consortium name="Urmite Genomes"/>
        </authorList>
    </citation>
    <scope>NUCLEOTIDE SEQUENCE [LARGE SCALE GENOMIC DNA]</scope>
    <source>
        <strain evidence="1 2">AB308</strain>
    </source>
</reference>
<organism evidence="1 2">
    <name type="scientific">Mycobacterium terramassiliense</name>
    <dbReference type="NCBI Taxonomy" id="1841859"/>
    <lineage>
        <taxon>Bacteria</taxon>
        <taxon>Bacillati</taxon>
        <taxon>Actinomycetota</taxon>
        <taxon>Actinomycetes</taxon>
        <taxon>Mycobacteriales</taxon>
        <taxon>Mycobacteriaceae</taxon>
        <taxon>Mycobacterium</taxon>
    </lineage>
</organism>